<feature type="binding site" evidence="12">
    <location>
        <position position="118"/>
    </location>
    <ligand>
        <name>Fe cation</name>
        <dbReference type="ChEBI" id="CHEBI:24875"/>
        <label>1</label>
    </ligand>
</feature>
<dbReference type="Pfam" id="PF06397">
    <property type="entry name" value="Desulfoferrod_N"/>
    <property type="match status" value="1"/>
</dbReference>
<feature type="binding site" evidence="12">
    <location>
        <position position="75"/>
    </location>
    <ligand>
        <name>Fe cation</name>
        <dbReference type="ChEBI" id="CHEBI:24875"/>
        <label>2</label>
        <note>catalytic</note>
    </ligand>
</feature>
<keyword evidence="16" id="KW-1185">Reference proteome</keyword>
<dbReference type="InterPro" id="IPR004462">
    <property type="entry name" value="Desulfoferrodoxin_N"/>
</dbReference>
<feature type="binding site" evidence="12">
    <location>
        <position position="121"/>
    </location>
    <ligand>
        <name>Fe cation</name>
        <dbReference type="ChEBI" id="CHEBI:24875"/>
        <label>1</label>
    </ligand>
</feature>
<dbReference type="InterPro" id="IPR036073">
    <property type="entry name" value="Desulfoferrodoxin_Fe-bd_dom_sf"/>
</dbReference>
<dbReference type="Gene3D" id="2.20.28.100">
    <property type="entry name" value="Desulphoferrodoxin, N-terminal domain"/>
    <property type="match status" value="1"/>
</dbReference>
<evidence type="ECO:0000256" key="11">
    <source>
        <dbReference type="ARBA" id="ARBA00047448"/>
    </source>
</evidence>
<dbReference type="GO" id="GO:0019430">
    <property type="term" value="P:removal of superoxide radicals"/>
    <property type="evidence" value="ECO:0007669"/>
    <property type="project" value="InterPro"/>
</dbReference>
<keyword evidence="8 12" id="KW-0408">Iron</keyword>
<dbReference type="InterPro" id="IPR038094">
    <property type="entry name" value="Desulfoferrodoxin_N_sf"/>
</dbReference>
<evidence type="ECO:0000256" key="5">
    <source>
        <dbReference type="ARBA" id="ARBA00022448"/>
    </source>
</evidence>
<dbReference type="NCBIfam" id="TIGR00332">
    <property type="entry name" value="neela_ferrous"/>
    <property type="match status" value="1"/>
</dbReference>
<proteinExistence type="inferred from homology"/>
<evidence type="ECO:0000256" key="4">
    <source>
        <dbReference type="ARBA" id="ARBA00014839"/>
    </source>
</evidence>
<evidence type="ECO:0000256" key="10">
    <source>
        <dbReference type="ARBA" id="ARBA00031398"/>
    </source>
</evidence>
<dbReference type="SUPFAM" id="SSF49367">
    <property type="entry name" value="Superoxide reductase-like"/>
    <property type="match status" value="1"/>
</dbReference>
<dbReference type="PANTHER" id="PTHR36541:SF1">
    <property type="entry name" value="SUPEROXIDE REDUCTASE-RELATED"/>
    <property type="match status" value="1"/>
</dbReference>
<comment type="cofactor">
    <cofactor evidence="1">
        <name>Cu(2+)</name>
        <dbReference type="ChEBI" id="CHEBI:29036"/>
    </cofactor>
</comment>
<dbReference type="EC" id="1.15.1.2" evidence="3"/>
<evidence type="ECO:0000259" key="14">
    <source>
        <dbReference type="Pfam" id="PF06397"/>
    </source>
</evidence>
<feature type="binding site" evidence="12">
    <location>
        <position position="29"/>
    </location>
    <ligand>
        <name>Fe cation</name>
        <dbReference type="ChEBI" id="CHEBI:24875"/>
        <label>1</label>
    </ligand>
</feature>
<dbReference type="InterPro" id="IPR051233">
    <property type="entry name" value="Desulfoferrodoxin_SOR"/>
</dbReference>
<dbReference type="EMBL" id="QXIS01000006">
    <property type="protein sequence ID" value="RIE06726.1"/>
    <property type="molecule type" value="Genomic_DNA"/>
</dbReference>
<comment type="cofactor">
    <cofactor evidence="12">
        <name>Fe(2+)</name>
        <dbReference type="ChEBI" id="CHEBI:29033"/>
    </cofactor>
    <text evidence="12">Binds 1 Fe(2+) ion per subunit. The iron ion 2 is coordinated via four histidines and one cysteine residue.</text>
</comment>
<feature type="binding site" evidence="12">
    <location>
        <position position="13"/>
    </location>
    <ligand>
        <name>Fe cation</name>
        <dbReference type="ChEBI" id="CHEBI:24875"/>
        <label>1</label>
    </ligand>
</feature>
<evidence type="ECO:0000313" key="15">
    <source>
        <dbReference type="EMBL" id="RIE06726.1"/>
    </source>
</evidence>
<dbReference type="NCBIfam" id="TIGR00320">
    <property type="entry name" value="dfx_rbo"/>
    <property type="match status" value="1"/>
</dbReference>
<dbReference type="SUPFAM" id="SSF57802">
    <property type="entry name" value="Rubredoxin-like"/>
    <property type="match status" value="1"/>
</dbReference>
<comment type="function">
    <text evidence="9">Catalyzes the one-electron reduction of superoxide anion radical to hydrogen peroxide at a nonheme ferrous iron center. Plays a fundamental role in case of oxidative stress via its superoxide detoxification activity.</text>
</comment>
<gene>
    <name evidence="15" type="ORF">SMC7_01075</name>
</gene>
<dbReference type="NCBIfam" id="TIGR00319">
    <property type="entry name" value="desulf_FeS4"/>
    <property type="match status" value="1"/>
</dbReference>
<evidence type="ECO:0000256" key="2">
    <source>
        <dbReference type="ARBA" id="ARBA00005941"/>
    </source>
</evidence>
<feature type="domain" description="Desulfoferrodoxin N-terminal" evidence="14">
    <location>
        <begin position="2"/>
        <end position="37"/>
    </location>
</feature>
<dbReference type="InterPro" id="IPR002742">
    <property type="entry name" value="Desulfoferrodoxin_Fe-bd_dom"/>
</dbReference>
<reference evidence="15 16" key="1">
    <citation type="submission" date="2018-09" db="EMBL/GenBank/DDBJ databases">
        <title>Discovery and Ecogenomic Context for Candidatus Cryosericales, a Global Caldiserica Order Active in Thawing Permafrost.</title>
        <authorList>
            <person name="Martinez M.A."/>
            <person name="Woodcroft B.J."/>
            <person name="Ignacio Espinoza J.C."/>
            <person name="Zayed A."/>
            <person name="Singleton C.M."/>
            <person name="Boyd J."/>
            <person name="Li Y.-F."/>
            <person name="Purvine S."/>
            <person name="Maughan H."/>
            <person name="Hodgkins S.B."/>
            <person name="Anderson D."/>
            <person name="Sederholm M."/>
            <person name="Temperton B."/>
            <person name="Saleska S.R."/>
            <person name="Tyson G.W."/>
            <person name="Rich V.I."/>
        </authorList>
    </citation>
    <scope>NUCLEOTIDE SEQUENCE [LARGE SCALE GENOMIC DNA]</scope>
    <source>
        <strain evidence="15 16">SMC7</strain>
    </source>
</reference>
<dbReference type="OrthoDB" id="9814936at2"/>
<keyword evidence="7" id="KW-0249">Electron transport</keyword>
<evidence type="ECO:0000256" key="8">
    <source>
        <dbReference type="ARBA" id="ARBA00023004"/>
    </source>
</evidence>
<keyword evidence="6 12" id="KW-0479">Metal-binding</keyword>
<evidence type="ECO:0000256" key="1">
    <source>
        <dbReference type="ARBA" id="ARBA00001973"/>
    </source>
</evidence>
<evidence type="ECO:0000256" key="9">
    <source>
        <dbReference type="ARBA" id="ARBA00024690"/>
    </source>
</evidence>
<dbReference type="RefSeq" id="WP_119088628.1">
    <property type="nucleotide sequence ID" value="NZ_QXIS01000006.1"/>
</dbReference>
<dbReference type="Pfam" id="PF01880">
    <property type="entry name" value="Desulfoferrodox"/>
    <property type="match status" value="1"/>
</dbReference>
<comment type="caution">
    <text evidence="15">The sequence shown here is derived from an EMBL/GenBank/DDBJ whole genome shotgun (WGS) entry which is preliminary data.</text>
</comment>
<dbReference type="InterPro" id="IPR004793">
    <property type="entry name" value="Desulfoferrodoxin_rbo"/>
</dbReference>
<evidence type="ECO:0000313" key="16">
    <source>
        <dbReference type="Proteomes" id="UP000266328"/>
    </source>
</evidence>
<dbReference type="PANTHER" id="PTHR36541">
    <property type="entry name" value="SUPEROXIDE REDUCTASE-RELATED"/>
    <property type="match status" value="1"/>
</dbReference>
<dbReference type="Proteomes" id="UP000266328">
    <property type="component" value="Unassembled WGS sequence"/>
</dbReference>
<feature type="binding site" evidence="12">
    <location>
        <position position="30"/>
    </location>
    <ligand>
        <name>Fe cation</name>
        <dbReference type="ChEBI" id="CHEBI:24875"/>
        <label>1</label>
    </ligand>
</feature>
<feature type="binding site" evidence="12">
    <location>
        <position position="69"/>
    </location>
    <ligand>
        <name>Fe cation</name>
        <dbReference type="ChEBI" id="CHEBI:24875"/>
        <label>2</label>
        <note>catalytic</note>
    </ligand>
</feature>
<protein>
    <recommendedName>
        <fullName evidence="4">Desulfoferrodoxin</fullName>
        <ecNumber evidence="3">1.15.1.2</ecNumber>
    </recommendedName>
    <alternativeName>
        <fullName evidence="10">Superoxide reductase</fullName>
    </alternativeName>
</protein>
<dbReference type="GO" id="GO:0005506">
    <property type="term" value="F:iron ion binding"/>
    <property type="evidence" value="ECO:0007669"/>
    <property type="project" value="InterPro"/>
</dbReference>
<evidence type="ECO:0000259" key="13">
    <source>
        <dbReference type="Pfam" id="PF01880"/>
    </source>
</evidence>
<name>A0A398CTK2_9BACT</name>
<dbReference type="GO" id="GO:0050605">
    <property type="term" value="F:superoxide reductase activity"/>
    <property type="evidence" value="ECO:0007669"/>
    <property type="project" value="UniProtKB-EC"/>
</dbReference>
<sequence length="129" mass="14663">MTQKYEIYKCEICGNIVEVTHEGGGELVCCGQPMTKMVAKSTEEGNEKHLPVVEKAERGTVIKIGSVPHPMEEKHYIEWIEVFMKDGKVMRIPLHPGDKPELHIGHAIEDLLEVREYCNVHGLWSKKLV</sequence>
<organism evidence="15 16">
    <name type="scientific">Candidatus Cryosericum terrychapinii</name>
    <dbReference type="NCBI Taxonomy" id="2290919"/>
    <lineage>
        <taxon>Bacteria</taxon>
        <taxon>Pseudomonadati</taxon>
        <taxon>Caldisericota/Cryosericota group</taxon>
        <taxon>Candidatus Cryosericota</taxon>
        <taxon>Candidatus Cryosericia</taxon>
        <taxon>Candidatus Cryosericales</taxon>
        <taxon>Candidatus Cryosericaceae</taxon>
        <taxon>Candidatus Cryosericum</taxon>
    </lineage>
</organism>
<dbReference type="CDD" id="cd00974">
    <property type="entry name" value="DSRD"/>
    <property type="match status" value="1"/>
</dbReference>
<accession>A0A398CTK2</accession>
<evidence type="ECO:0000256" key="6">
    <source>
        <dbReference type="ARBA" id="ARBA00022723"/>
    </source>
</evidence>
<evidence type="ECO:0000256" key="3">
    <source>
        <dbReference type="ARBA" id="ARBA00012679"/>
    </source>
</evidence>
<comment type="similarity">
    <text evidence="2">Belongs to the desulfoferrodoxin family.</text>
</comment>
<dbReference type="AlphaFoldDB" id="A0A398CTK2"/>
<evidence type="ECO:0000256" key="12">
    <source>
        <dbReference type="PIRSR" id="PIRSR604793-1"/>
    </source>
</evidence>
<evidence type="ECO:0000256" key="7">
    <source>
        <dbReference type="ARBA" id="ARBA00022982"/>
    </source>
</evidence>
<feature type="domain" description="Desulfoferrodoxin ferrous iron-binding" evidence="13">
    <location>
        <begin position="43"/>
        <end position="126"/>
    </location>
</feature>
<feature type="binding site" evidence="12">
    <location>
        <position position="49"/>
    </location>
    <ligand>
        <name>Fe cation</name>
        <dbReference type="ChEBI" id="CHEBI:24875"/>
        <label>2</label>
        <note>catalytic</note>
    </ligand>
</feature>
<keyword evidence="5" id="KW-0813">Transport</keyword>
<feature type="binding site" evidence="12">
    <location>
        <position position="10"/>
    </location>
    <ligand>
        <name>Fe cation</name>
        <dbReference type="ChEBI" id="CHEBI:24875"/>
        <label>1</label>
    </ligand>
</feature>
<dbReference type="Gene3D" id="2.60.40.730">
    <property type="entry name" value="SOR catalytic domain"/>
    <property type="match status" value="1"/>
</dbReference>
<comment type="catalytic activity">
    <reaction evidence="11">
        <text>reduced [rubredoxin] + superoxide + 2 H(+) = oxidized [rubredoxin] + H2O2</text>
        <dbReference type="Rhea" id="RHEA:21324"/>
        <dbReference type="Rhea" id="RHEA-COMP:10302"/>
        <dbReference type="Rhea" id="RHEA-COMP:10303"/>
        <dbReference type="ChEBI" id="CHEBI:15378"/>
        <dbReference type="ChEBI" id="CHEBI:16240"/>
        <dbReference type="ChEBI" id="CHEBI:18421"/>
        <dbReference type="ChEBI" id="CHEBI:29033"/>
        <dbReference type="ChEBI" id="CHEBI:29034"/>
        <dbReference type="EC" id="1.15.1.2"/>
    </reaction>
</comment>
<comment type="cofactor">
    <cofactor evidence="12">
        <name>Fe(3+)</name>
        <dbReference type="ChEBI" id="CHEBI:29034"/>
    </cofactor>
    <text evidence="12">Binds 1 Fe(3+) ion per subunit. The iron ion 1 is coordinated via 4 cysteine residues.</text>
</comment>